<accession>A0A4R5Q781</accession>
<dbReference type="Proteomes" id="UP000295096">
    <property type="component" value="Unassembled WGS sequence"/>
</dbReference>
<dbReference type="RefSeq" id="WP_133293043.1">
    <property type="nucleotide sequence ID" value="NZ_SMSJ01000153.1"/>
</dbReference>
<comment type="caution">
    <text evidence="1">The sequence shown here is derived from an EMBL/GenBank/DDBJ whole genome shotgun (WGS) entry which is preliminary data.</text>
</comment>
<name>A0A4R5Q781_9PROT</name>
<proteinExistence type="predicted"/>
<keyword evidence="2" id="KW-1185">Reference proteome</keyword>
<sequence>MMFDPVQSLLGQIQPGRLHVLDMSAPHCSSALPDVLTMIEAGVADHTMVA</sequence>
<dbReference type="Gene3D" id="3.40.190.10">
    <property type="entry name" value="Periplasmic binding protein-like II"/>
    <property type="match status" value="1"/>
</dbReference>
<reference evidence="1 2" key="1">
    <citation type="journal article" date="2016" name="J. Microbiol.">
        <title>Dankookia rubra gen. nov., sp. nov., an alphaproteobacterium isolated from sediment of a shallow stream.</title>
        <authorList>
            <person name="Kim W.H."/>
            <person name="Kim D.H."/>
            <person name="Kang K."/>
            <person name="Ahn T.Y."/>
        </authorList>
    </citation>
    <scope>NUCLEOTIDE SEQUENCE [LARGE SCALE GENOMIC DNA]</scope>
    <source>
        <strain evidence="1 2">JCM30602</strain>
    </source>
</reference>
<organism evidence="1 2">
    <name type="scientific">Dankookia rubra</name>
    <dbReference type="NCBI Taxonomy" id="1442381"/>
    <lineage>
        <taxon>Bacteria</taxon>
        <taxon>Pseudomonadati</taxon>
        <taxon>Pseudomonadota</taxon>
        <taxon>Alphaproteobacteria</taxon>
        <taxon>Acetobacterales</taxon>
        <taxon>Roseomonadaceae</taxon>
        <taxon>Dankookia</taxon>
    </lineage>
</organism>
<protein>
    <submittedName>
        <fullName evidence="1">Uncharacterized protein</fullName>
    </submittedName>
</protein>
<gene>
    <name evidence="1" type="ORF">E2C06_34325</name>
</gene>
<evidence type="ECO:0000313" key="1">
    <source>
        <dbReference type="EMBL" id="TDH58111.1"/>
    </source>
</evidence>
<dbReference type="EMBL" id="SMSJ01000153">
    <property type="protein sequence ID" value="TDH58111.1"/>
    <property type="molecule type" value="Genomic_DNA"/>
</dbReference>
<dbReference type="AlphaFoldDB" id="A0A4R5Q781"/>
<evidence type="ECO:0000313" key="2">
    <source>
        <dbReference type="Proteomes" id="UP000295096"/>
    </source>
</evidence>